<dbReference type="SUPFAM" id="SSF52540">
    <property type="entry name" value="P-loop containing nucleoside triphosphate hydrolases"/>
    <property type="match status" value="1"/>
</dbReference>
<keyword evidence="8" id="KW-1185">Reference proteome</keyword>
<keyword evidence="2" id="KW-0378">Hydrolase</keyword>
<name>A0A3M8PAZ0_9BACL</name>
<sequence>MNLDDLLFTTYGFASFRPGQREVIEAVLEGQDVIALLPTGMGKSLCYQLPAHQLRGSVVIVSPLLSLMQDQVSQLKKMGEKSVVAINSFMKSEDKAKVWKHLSSYRFIFISPEMLTQDFVKRQLQRIQVSLLVADEAHCISQWGFDFRPDYLRIAEVIPLLGHPQVLALTATATPKVTSEIKKYLAIENPFVYQHPMDRPNISYDVRKFKTQDEKTDWLVDFVTNFEGPGIVYAGTRKKSEHLAALLTEAGLAASYYHGGMEHQDRIFVQQQFQNGELQWVCSTNAFGMGVHIANIRHVIHFQMPTSVEGYVQEVGRAGRDGEPALATLLYADGDEALVESLLIDELPTEHEIYTVHKNGIQASSLVEQGIIRETAFRVISYWLNQLGVEGTLQQIGKMQSEKLKQAAKMRGLIVGGRCIRDYLLECFNQQTDRKPANCCSFEGVDYTVYRKRILKTTPDTLTSWEARIQALMPMKNG</sequence>
<protein>
    <submittedName>
        <fullName evidence="7">ATP-dependent DNA helicase RecQ</fullName>
    </submittedName>
</protein>
<dbReference type="GO" id="GO:0030894">
    <property type="term" value="C:replisome"/>
    <property type="evidence" value="ECO:0007669"/>
    <property type="project" value="TreeGrafter"/>
</dbReference>
<organism evidence="7 8">
    <name type="scientific">Planococcus salinus</name>
    <dbReference type="NCBI Taxonomy" id="1848460"/>
    <lineage>
        <taxon>Bacteria</taxon>
        <taxon>Bacillati</taxon>
        <taxon>Bacillota</taxon>
        <taxon>Bacilli</taxon>
        <taxon>Bacillales</taxon>
        <taxon>Caryophanaceae</taxon>
        <taxon>Planococcus</taxon>
    </lineage>
</organism>
<comment type="caution">
    <text evidence="7">The sequence shown here is derived from an EMBL/GenBank/DDBJ whole genome shotgun (WGS) entry which is preliminary data.</text>
</comment>
<evidence type="ECO:0000313" key="7">
    <source>
        <dbReference type="EMBL" id="RNF40521.1"/>
    </source>
</evidence>
<gene>
    <name evidence="7" type="ORF">EEX84_03610</name>
</gene>
<reference evidence="7 8" key="1">
    <citation type="journal article" date="2018" name="Int. J. Syst. Evol. Microbiol.">
        <title>Planococcus salinus sp. nov., a moderately halophilic bacterium isolated from a saline-alkali soil.</title>
        <authorList>
            <person name="Gan L."/>
        </authorList>
    </citation>
    <scope>NUCLEOTIDE SEQUENCE [LARGE SCALE GENOMIC DNA]</scope>
    <source>
        <strain evidence="7 8">LCB217</strain>
    </source>
</reference>
<dbReference type="Proteomes" id="UP000275473">
    <property type="component" value="Unassembled WGS sequence"/>
</dbReference>
<dbReference type="RefSeq" id="WP_123164220.1">
    <property type="nucleotide sequence ID" value="NZ_RIAX01000002.1"/>
</dbReference>
<evidence type="ECO:0000256" key="1">
    <source>
        <dbReference type="ARBA" id="ARBA00022741"/>
    </source>
</evidence>
<evidence type="ECO:0000256" key="3">
    <source>
        <dbReference type="ARBA" id="ARBA00022806"/>
    </source>
</evidence>
<dbReference type="GO" id="GO:0009378">
    <property type="term" value="F:four-way junction helicase activity"/>
    <property type="evidence" value="ECO:0007669"/>
    <property type="project" value="TreeGrafter"/>
</dbReference>
<feature type="domain" description="Helicase ATP-binding" evidence="5">
    <location>
        <begin position="24"/>
        <end position="191"/>
    </location>
</feature>
<dbReference type="InterPro" id="IPR001650">
    <property type="entry name" value="Helicase_C-like"/>
</dbReference>
<dbReference type="SMART" id="SM00490">
    <property type="entry name" value="HELICc"/>
    <property type="match status" value="1"/>
</dbReference>
<dbReference type="PROSITE" id="PS51194">
    <property type="entry name" value="HELICASE_CTER"/>
    <property type="match status" value="1"/>
</dbReference>
<evidence type="ECO:0000259" key="6">
    <source>
        <dbReference type="PROSITE" id="PS51194"/>
    </source>
</evidence>
<keyword evidence="4" id="KW-0067">ATP-binding</keyword>
<keyword evidence="1" id="KW-0547">Nucleotide-binding</keyword>
<dbReference type="GO" id="GO:0006281">
    <property type="term" value="P:DNA repair"/>
    <property type="evidence" value="ECO:0007669"/>
    <property type="project" value="TreeGrafter"/>
</dbReference>
<dbReference type="EMBL" id="RIAX01000002">
    <property type="protein sequence ID" value="RNF40521.1"/>
    <property type="molecule type" value="Genomic_DNA"/>
</dbReference>
<accession>A0A3M8PAZ0</accession>
<proteinExistence type="predicted"/>
<dbReference type="PROSITE" id="PS51192">
    <property type="entry name" value="HELICASE_ATP_BIND_1"/>
    <property type="match status" value="1"/>
</dbReference>
<evidence type="ECO:0000256" key="2">
    <source>
        <dbReference type="ARBA" id="ARBA00022801"/>
    </source>
</evidence>
<dbReference type="NCBIfam" id="TIGR00614">
    <property type="entry name" value="recQ_fam"/>
    <property type="match status" value="1"/>
</dbReference>
<keyword evidence="3 7" id="KW-0347">Helicase</keyword>
<evidence type="ECO:0000313" key="8">
    <source>
        <dbReference type="Proteomes" id="UP000275473"/>
    </source>
</evidence>
<dbReference type="PANTHER" id="PTHR13710:SF84">
    <property type="entry name" value="ATP-DEPENDENT DNA HELICASE RECS-RELATED"/>
    <property type="match status" value="1"/>
</dbReference>
<dbReference type="SMART" id="SM00487">
    <property type="entry name" value="DEXDc"/>
    <property type="match status" value="1"/>
</dbReference>
<dbReference type="GO" id="GO:0043590">
    <property type="term" value="C:bacterial nucleoid"/>
    <property type="evidence" value="ECO:0007669"/>
    <property type="project" value="TreeGrafter"/>
</dbReference>
<dbReference type="GO" id="GO:0005737">
    <property type="term" value="C:cytoplasm"/>
    <property type="evidence" value="ECO:0007669"/>
    <property type="project" value="TreeGrafter"/>
</dbReference>
<evidence type="ECO:0000259" key="5">
    <source>
        <dbReference type="PROSITE" id="PS51192"/>
    </source>
</evidence>
<dbReference type="InterPro" id="IPR027417">
    <property type="entry name" value="P-loop_NTPase"/>
</dbReference>
<evidence type="ECO:0000256" key="4">
    <source>
        <dbReference type="ARBA" id="ARBA00022840"/>
    </source>
</evidence>
<dbReference type="InterPro" id="IPR014001">
    <property type="entry name" value="Helicase_ATP-bd"/>
</dbReference>
<dbReference type="Pfam" id="PF00270">
    <property type="entry name" value="DEAD"/>
    <property type="match status" value="1"/>
</dbReference>
<dbReference type="PANTHER" id="PTHR13710">
    <property type="entry name" value="DNA HELICASE RECQ FAMILY MEMBER"/>
    <property type="match status" value="1"/>
</dbReference>
<dbReference type="Pfam" id="PF00271">
    <property type="entry name" value="Helicase_C"/>
    <property type="match status" value="1"/>
</dbReference>
<feature type="domain" description="Helicase C-terminal" evidence="6">
    <location>
        <begin position="218"/>
        <end position="362"/>
    </location>
</feature>
<dbReference type="CDD" id="cd17920">
    <property type="entry name" value="DEXHc_RecQ"/>
    <property type="match status" value="1"/>
</dbReference>
<dbReference type="GO" id="GO:0006310">
    <property type="term" value="P:DNA recombination"/>
    <property type="evidence" value="ECO:0007669"/>
    <property type="project" value="InterPro"/>
</dbReference>
<dbReference type="OrthoDB" id="9763310at2"/>
<dbReference type="InterPro" id="IPR011545">
    <property type="entry name" value="DEAD/DEAH_box_helicase_dom"/>
</dbReference>
<dbReference type="GO" id="GO:0043138">
    <property type="term" value="F:3'-5' DNA helicase activity"/>
    <property type="evidence" value="ECO:0007669"/>
    <property type="project" value="TreeGrafter"/>
</dbReference>
<dbReference type="GO" id="GO:0005524">
    <property type="term" value="F:ATP binding"/>
    <property type="evidence" value="ECO:0007669"/>
    <property type="project" value="UniProtKB-KW"/>
</dbReference>
<dbReference type="AlphaFoldDB" id="A0A3M8PAZ0"/>
<dbReference type="GO" id="GO:0003676">
    <property type="term" value="F:nucleic acid binding"/>
    <property type="evidence" value="ECO:0007669"/>
    <property type="project" value="InterPro"/>
</dbReference>
<dbReference type="Gene3D" id="3.40.50.300">
    <property type="entry name" value="P-loop containing nucleotide triphosphate hydrolases"/>
    <property type="match status" value="2"/>
</dbReference>
<dbReference type="InterPro" id="IPR004589">
    <property type="entry name" value="DNA_helicase_ATP-dep_RecQ"/>
</dbReference>
<dbReference type="GO" id="GO:0016787">
    <property type="term" value="F:hydrolase activity"/>
    <property type="evidence" value="ECO:0007669"/>
    <property type="project" value="UniProtKB-KW"/>
</dbReference>